<keyword evidence="8" id="KW-0597">Phosphoprotein</keyword>
<evidence type="ECO:0000256" key="1">
    <source>
        <dbReference type="ARBA" id="ARBA00000716"/>
    </source>
</evidence>
<evidence type="ECO:0000256" key="29">
    <source>
        <dbReference type="ARBA" id="ARBA00049470"/>
    </source>
</evidence>
<comment type="catalytic activity">
    <reaction evidence="1">
        <text>Preferential cleavage of polypeptides between hydrophobic residues, particularly with Phe or Tyr at P1'.</text>
        <dbReference type="EC" id="3.4.24.11"/>
    </reaction>
</comment>
<feature type="domain" description="Peptidase M13 N-terminal" evidence="31">
    <location>
        <begin position="146"/>
        <end position="540"/>
    </location>
</feature>
<dbReference type="CDD" id="cd23539">
    <property type="entry name" value="TFP_LU_ECD_CinHb4_like"/>
    <property type="match status" value="1"/>
</dbReference>
<evidence type="ECO:0000256" key="24">
    <source>
        <dbReference type="ARBA" id="ARBA00031486"/>
    </source>
</evidence>
<dbReference type="Gene3D" id="3.40.390.10">
    <property type="entry name" value="Collagenase (Catalytic Domain)"/>
    <property type="match status" value="1"/>
</dbReference>
<dbReference type="Pfam" id="PF05649">
    <property type="entry name" value="Peptidase_M13_N"/>
    <property type="match status" value="1"/>
</dbReference>
<keyword evidence="16" id="KW-1133">Transmembrane helix</keyword>
<comment type="similarity">
    <text evidence="4">Belongs to the peptidase M13 family.</text>
</comment>
<evidence type="ECO:0000256" key="25">
    <source>
        <dbReference type="ARBA" id="ARBA00032584"/>
    </source>
</evidence>
<comment type="subcellular location">
    <subcellularLocation>
        <location evidence="3">Cell membrane</location>
        <topology evidence="3">Single-pass type II membrane protein</topology>
    </subcellularLocation>
</comment>
<evidence type="ECO:0000256" key="28">
    <source>
        <dbReference type="ARBA" id="ARBA00049273"/>
    </source>
</evidence>
<evidence type="ECO:0000256" key="13">
    <source>
        <dbReference type="ARBA" id="ARBA00022801"/>
    </source>
</evidence>
<evidence type="ECO:0000256" key="26">
    <source>
        <dbReference type="ARBA" id="ARBA00047638"/>
    </source>
</evidence>
<evidence type="ECO:0000259" key="30">
    <source>
        <dbReference type="Pfam" id="PF01431"/>
    </source>
</evidence>
<evidence type="ECO:0000256" key="11">
    <source>
        <dbReference type="ARBA" id="ARBA00022707"/>
    </source>
</evidence>
<comment type="catalytic activity">
    <reaction evidence="28">
        <text>neurotensin + H2O = neurotensin(1-11) + L-isoleucyl-L-leucine</text>
        <dbReference type="Rhea" id="RHEA:71475"/>
        <dbReference type="ChEBI" id="CHEBI:15377"/>
        <dbReference type="ChEBI" id="CHEBI:147362"/>
        <dbReference type="ChEBI" id="CHEBI:190704"/>
        <dbReference type="ChEBI" id="CHEBI:190706"/>
    </reaction>
    <physiologicalReaction direction="left-to-right" evidence="28">
        <dbReference type="Rhea" id="RHEA:71476"/>
    </physiologicalReaction>
</comment>
<dbReference type="InterPro" id="IPR018497">
    <property type="entry name" value="Peptidase_M13_C"/>
</dbReference>
<keyword evidence="7" id="KW-1003">Cell membrane</keyword>
<dbReference type="SUPFAM" id="SSF55486">
    <property type="entry name" value="Metalloproteases ('zincins'), catalytic domain"/>
    <property type="match status" value="1"/>
</dbReference>
<keyword evidence="15" id="KW-0735">Signal-anchor</keyword>
<accession>A0ABP0H441</accession>
<protein>
    <recommendedName>
        <fullName evidence="6">Neprilysin</fullName>
        <ecNumber evidence="5">3.4.24.11</ecNumber>
    </recommendedName>
    <alternativeName>
        <fullName evidence="25">Atriopeptidase</fullName>
    </alternativeName>
    <alternativeName>
        <fullName evidence="23">Enkephalinase</fullName>
    </alternativeName>
    <alternativeName>
        <fullName evidence="22">Neutral endopeptidase 24.11</fullName>
    </alternativeName>
    <alternativeName>
        <fullName evidence="24">Skin fibroblast elastase</fullName>
    </alternativeName>
</protein>
<feature type="domain" description="Peptidase M13 C-terminal" evidence="30">
    <location>
        <begin position="600"/>
        <end position="809"/>
    </location>
</feature>
<evidence type="ECO:0000256" key="17">
    <source>
        <dbReference type="ARBA" id="ARBA00023049"/>
    </source>
</evidence>
<evidence type="ECO:0000313" key="32">
    <source>
        <dbReference type="EMBL" id="CAK8698575.1"/>
    </source>
</evidence>
<dbReference type="Pfam" id="PF01431">
    <property type="entry name" value="Peptidase_M13"/>
    <property type="match status" value="1"/>
</dbReference>
<dbReference type="EC" id="3.4.24.11" evidence="5"/>
<keyword evidence="14" id="KW-0862">Zinc</keyword>
<evidence type="ECO:0000256" key="5">
    <source>
        <dbReference type="ARBA" id="ARBA00012521"/>
    </source>
</evidence>
<evidence type="ECO:0000313" key="33">
    <source>
        <dbReference type="Proteomes" id="UP001642483"/>
    </source>
</evidence>
<comment type="catalytic activity">
    <reaction evidence="27">
        <text>substance P + H2O = substance P(1-7) + L-Phe-Gly-L-Leu-L-Met-NH2</text>
        <dbReference type="Rhea" id="RHEA:71467"/>
        <dbReference type="ChEBI" id="CHEBI:15377"/>
        <dbReference type="ChEBI" id="CHEBI:190692"/>
        <dbReference type="ChEBI" id="CHEBI:190695"/>
        <dbReference type="ChEBI" id="CHEBI:190698"/>
    </reaction>
    <physiologicalReaction direction="left-to-right" evidence="27">
        <dbReference type="Rhea" id="RHEA:71468"/>
    </physiologicalReaction>
</comment>
<keyword evidence="9" id="KW-0645">Protease</keyword>
<dbReference type="CDD" id="cd08662">
    <property type="entry name" value="M13"/>
    <property type="match status" value="1"/>
</dbReference>
<dbReference type="InterPro" id="IPR024079">
    <property type="entry name" value="MetalloPept_cat_dom_sf"/>
</dbReference>
<evidence type="ECO:0000256" key="6">
    <source>
        <dbReference type="ARBA" id="ARBA00022077"/>
    </source>
</evidence>
<evidence type="ECO:0000256" key="9">
    <source>
        <dbReference type="ARBA" id="ARBA00022670"/>
    </source>
</evidence>
<dbReference type="Gene3D" id="1.10.1380.10">
    <property type="entry name" value="Neutral endopeptidase , domain2"/>
    <property type="match status" value="1"/>
</dbReference>
<evidence type="ECO:0000256" key="4">
    <source>
        <dbReference type="ARBA" id="ARBA00007357"/>
    </source>
</evidence>
<comment type="catalytic activity">
    <reaction evidence="29">
        <text>substance P + H2O = substance P(1-9) + L-Leu-L-Met-NH2</text>
        <dbReference type="Rhea" id="RHEA:71459"/>
        <dbReference type="ChEBI" id="CHEBI:15377"/>
        <dbReference type="ChEBI" id="CHEBI:190692"/>
        <dbReference type="ChEBI" id="CHEBI:190693"/>
        <dbReference type="ChEBI" id="CHEBI:190700"/>
    </reaction>
    <physiologicalReaction direction="left-to-right" evidence="29">
        <dbReference type="Rhea" id="RHEA:71460"/>
    </physiologicalReaction>
</comment>
<dbReference type="Proteomes" id="UP001642483">
    <property type="component" value="Unassembled WGS sequence"/>
</dbReference>
<evidence type="ECO:0000256" key="16">
    <source>
        <dbReference type="ARBA" id="ARBA00022989"/>
    </source>
</evidence>
<proteinExistence type="inferred from homology"/>
<evidence type="ECO:0000256" key="19">
    <source>
        <dbReference type="ARBA" id="ARBA00023157"/>
    </source>
</evidence>
<keyword evidence="13" id="KW-0378">Hydrolase</keyword>
<evidence type="ECO:0000256" key="12">
    <source>
        <dbReference type="ARBA" id="ARBA00022723"/>
    </source>
</evidence>
<dbReference type="PROSITE" id="PS51885">
    <property type="entry name" value="NEPRILYSIN"/>
    <property type="match status" value="1"/>
</dbReference>
<dbReference type="InterPro" id="IPR042089">
    <property type="entry name" value="Peptidase_M13_dom_2"/>
</dbReference>
<evidence type="ECO:0000256" key="22">
    <source>
        <dbReference type="ARBA" id="ARBA00031127"/>
    </source>
</evidence>
<keyword evidence="18" id="KW-0472">Membrane</keyword>
<evidence type="ECO:0000256" key="27">
    <source>
        <dbReference type="ARBA" id="ARBA00048093"/>
    </source>
</evidence>
<comment type="catalytic activity">
    <reaction evidence="26">
        <text>neurotensin + H2O = neurotensin(1-10) + L-tyrosyl-L-isoleucyl-L-leucine</text>
        <dbReference type="Rhea" id="RHEA:71479"/>
        <dbReference type="ChEBI" id="CHEBI:15377"/>
        <dbReference type="ChEBI" id="CHEBI:147362"/>
        <dbReference type="ChEBI" id="CHEBI:190705"/>
        <dbReference type="ChEBI" id="CHEBI:190707"/>
    </reaction>
    <physiologicalReaction direction="left-to-right" evidence="26">
        <dbReference type="Rhea" id="RHEA:71480"/>
    </physiologicalReaction>
</comment>
<evidence type="ECO:0000256" key="2">
    <source>
        <dbReference type="ARBA" id="ARBA00001947"/>
    </source>
</evidence>
<gene>
    <name evidence="32" type="ORF">CVLEPA_LOCUS32006</name>
</gene>
<evidence type="ECO:0000256" key="7">
    <source>
        <dbReference type="ARBA" id="ARBA00022475"/>
    </source>
</evidence>
<dbReference type="InterPro" id="IPR008753">
    <property type="entry name" value="Peptidase_M13_N"/>
</dbReference>
<evidence type="ECO:0000256" key="18">
    <source>
        <dbReference type="ARBA" id="ARBA00023136"/>
    </source>
</evidence>
<dbReference type="InterPro" id="IPR000718">
    <property type="entry name" value="Peptidase_M13"/>
</dbReference>
<dbReference type="PRINTS" id="PR00786">
    <property type="entry name" value="NEPRILYSIN"/>
</dbReference>
<keyword evidence="12" id="KW-0479">Metal-binding</keyword>
<keyword evidence="21" id="KW-0449">Lipoprotein</keyword>
<evidence type="ECO:0000256" key="14">
    <source>
        <dbReference type="ARBA" id="ARBA00022833"/>
    </source>
</evidence>
<dbReference type="PANTHER" id="PTHR11733">
    <property type="entry name" value="ZINC METALLOPROTEASE FAMILY M13 NEPRILYSIN-RELATED"/>
    <property type="match status" value="1"/>
</dbReference>
<keyword evidence="17" id="KW-0482">Metalloprotease</keyword>
<evidence type="ECO:0000256" key="23">
    <source>
        <dbReference type="ARBA" id="ARBA00031362"/>
    </source>
</evidence>
<evidence type="ECO:0000256" key="3">
    <source>
        <dbReference type="ARBA" id="ARBA00004401"/>
    </source>
</evidence>
<keyword evidence="19" id="KW-1015">Disulfide bond</keyword>
<evidence type="ECO:0000259" key="31">
    <source>
        <dbReference type="Pfam" id="PF05649"/>
    </source>
</evidence>
<evidence type="ECO:0000256" key="10">
    <source>
        <dbReference type="ARBA" id="ARBA00022692"/>
    </source>
</evidence>
<comment type="caution">
    <text evidence="32">The sequence shown here is derived from an EMBL/GenBank/DDBJ whole genome shotgun (WGS) entry which is preliminary data.</text>
</comment>
<keyword evidence="10" id="KW-0812">Transmembrane</keyword>
<dbReference type="EMBL" id="CAWYQH010000174">
    <property type="protein sequence ID" value="CAK8698575.1"/>
    <property type="molecule type" value="Genomic_DNA"/>
</dbReference>
<keyword evidence="11" id="KW-0519">Myristate</keyword>
<evidence type="ECO:0000256" key="15">
    <source>
        <dbReference type="ARBA" id="ARBA00022968"/>
    </source>
</evidence>
<organism evidence="32 33">
    <name type="scientific">Clavelina lepadiformis</name>
    <name type="common">Light-bulb sea squirt</name>
    <name type="synonym">Ascidia lepadiformis</name>
    <dbReference type="NCBI Taxonomy" id="159417"/>
    <lineage>
        <taxon>Eukaryota</taxon>
        <taxon>Metazoa</taxon>
        <taxon>Chordata</taxon>
        <taxon>Tunicata</taxon>
        <taxon>Ascidiacea</taxon>
        <taxon>Aplousobranchia</taxon>
        <taxon>Clavelinidae</taxon>
        <taxon>Clavelina</taxon>
    </lineage>
</organism>
<keyword evidence="33" id="KW-1185">Reference proteome</keyword>
<sequence>MCQIQVRYGGWGNDPMVKKSCKKRYACKNDYRQNFRNAGGKYGSTLQCNGGPPTSVCTCCCSKDLCNKDSWECKPRVVIVINKWQKTQIGLEVNKTSDDKSTVVTTLPPPKSTTTAGETQSEICESPACVTAASRILNAMNRDADPCNDFFEYACGTWNVDHIIPDDQSSVSTFNTLRDDVSKVLKTVLERPSNGDRDSVVKAKNFYASCMNTSVIDTLGVDPVKALITEMGGWPVIGDPFDSSAFNFEDTLGKFRSVYGTYGIMSSWVSADDKNSSVNIFQMDQPSLGMPDRDYYLNEDTRDKTEPGYRQFMINFMTMIAGSSADSTKIANVSDEIIDLETELAKAMAPDSERRDTFAIYNRLTLTELSTNVSGDIDWVQYMNKVLEVTDGPLTATADEEIVIYDPEYLKNVTSIINSRWELVQNYLVWRVLKDRVSYMSADLRETRAPYTEAVSGTTSEEARWLTCSDTTEGYFEMPVGSLFVEEAFPEKNKAVTLEMVENIRVAFKGFLPANDWMDDQTKSAAEVKADQVTPIIAYPDYILDASDPKMDNDYDMIITPNEYFKSIQELVVWGNKNSFGKLREPIDFTEWITGPAIVNAFYSPSRNQIVFPAGILQPPFYDAGQPNSMNYGGIGMVIGHEITHGFDDSGSQYDGHGNLNNWWTDSSKENFNNKSQCMIDQYSSMTWAVADNRNLNGELTLGENIADNGGIREAYTAYKTWQSQNPQGDLRLPGLGNFTQDQLFFLGYGQVWCGTYKEAYAIRLLTTDPHSPGEFRVNVPSMNFPEFGEAYGCQKGKDGMYPNPEDTCRVW</sequence>
<keyword evidence="20" id="KW-0325">Glycoprotein</keyword>
<comment type="cofactor">
    <cofactor evidence="2">
        <name>Zn(2+)</name>
        <dbReference type="ChEBI" id="CHEBI:29105"/>
    </cofactor>
</comment>
<reference evidence="32 33" key="1">
    <citation type="submission" date="2024-02" db="EMBL/GenBank/DDBJ databases">
        <authorList>
            <person name="Daric V."/>
            <person name="Darras S."/>
        </authorList>
    </citation>
    <scope>NUCLEOTIDE SEQUENCE [LARGE SCALE GENOMIC DNA]</scope>
</reference>
<dbReference type="PANTHER" id="PTHR11733:SF114">
    <property type="entry name" value="NEPRILYSIN"/>
    <property type="match status" value="1"/>
</dbReference>
<evidence type="ECO:0000256" key="8">
    <source>
        <dbReference type="ARBA" id="ARBA00022553"/>
    </source>
</evidence>
<evidence type="ECO:0000256" key="20">
    <source>
        <dbReference type="ARBA" id="ARBA00023180"/>
    </source>
</evidence>
<evidence type="ECO:0000256" key="21">
    <source>
        <dbReference type="ARBA" id="ARBA00023288"/>
    </source>
</evidence>
<name>A0ABP0H441_CLALP</name>